<name>A0A944DEI8_DENI1</name>
<dbReference type="Proteomes" id="UP000694660">
    <property type="component" value="Unassembled WGS sequence"/>
</dbReference>
<evidence type="ECO:0000256" key="1">
    <source>
        <dbReference type="ARBA" id="ARBA00006594"/>
    </source>
</evidence>
<organism evidence="3 4">
    <name type="scientific">Denitromonas iodatirespirans</name>
    <dbReference type="NCBI Taxonomy" id="2795389"/>
    <lineage>
        <taxon>Bacteria</taxon>
        <taxon>Pseudomonadati</taxon>
        <taxon>Pseudomonadota</taxon>
        <taxon>Betaproteobacteria</taxon>
        <taxon>Rhodocyclales</taxon>
        <taxon>Zoogloeaceae</taxon>
        <taxon>Denitromonas</taxon>
    </lineage>
</organism>
<gene>
    <name evidence="3" type="ORF">I8J34_17510</name>
</gene>
<dbReference type="RefSeq" id="WP_214362957.1">
    <property type="nucleotide sequence ID" value="NZ_JAEKFT010000023.1"/>
</dbReference>
<reference evidence="4" key="1">
    <citation type="journal article" date="2022" name="ISME J.">
        <title>Genetic and phylogenetic analysis of dissimilatory iodate-reducing bacteria identifies potential niches across the world's oceans.</title>
        <authorList>
            <person name="Reyes-Umana V."/>
            <person name="Henning Z."/>
            <person name="Lee K."/>
            <person name="Barnum T.P."/>
            <person name="Coates J.D."/>
        </authorList>
    </citation>
    <scope>NUCLEOTIDE SEQUENCE [LARGE SCALE GENOMIC DNA]</scope>
    <source>
        <strain evidence="4">IR12</strain>
    </source>
</reference>
<dbReference type="GO" id="GO:0032259">
    <property type="term" value="P:methylation"/>
    <property type="evidence" value="ECO:0007669"/>
    <property type="project" value="UniProtKB-KW"/>
</dbReference>
<sequence length="279" mass="30295">MAKGNYSGLDMHQQAFIKTLRQVATNRRAHEVFRDFCELSALSFSNAVDRGQFDAREARYMEIVAGYTSTQVGLFPLMLAHLTESLSLGFHDALGEIFGALELHSQWHGQFFTPYPVAALMAQMTMPSGPDELPACGFITVCEPAAGAGAMVIAAAEALLSGKVNYQQCMHVTATDVEPTAAHMAYVQFSLLHIPAIVLHGNSLSLETWSHWVTPAHVLGFWDLKLRRSRETSPVIEAAPLAPSALVTGPAITPDQIGSVRERIVSDRISSGAQLGLFE</sequence>
<dbReference type="GO" id="GO:0003677">
    <property type="term" value="F:DNA binding"/>
    <property type="evidence" value="ECO:0007669"/>
    <property type="project" value="InterPro"/>
</dbReference>
<comment type="caution">
    <text evidence="3">The sequence shown here is derived from an EMBL/GenBank/DDBJ whole genome shotgun (WGS) entry which is preliminary data.</text>
</comment>
<geneLocation type="plasmid" evidence="3">
    <name>unnamed1</name>
</geneLocation>
<evidence type="ECO:0000313" key="4">
    <source>
        <dbReference type="Proteomes" id="UP000694660"/>
    </source>
</evidence>
<dbReference type="SUPFAM" id="SSF53335">
    <property type="entry name" value="S-adenosyl-L-methionine-dependent methyltransferases"/>
    <property type="match status" value="1"/>
</dbReference>
<dbReference type="EMBL" id="JAEKFT010000023">
    <property type="protein sequence ID" value="MBT0962983.1"/>
    <property type="molecule type" value="Genomic_DNA"/>
</dbReference>
<evidence type="ECO:0000313" key="3">
    <source>
        <dbReference type="EMBL" id="MBT0962983.1"/>
    </source>
</evidence>
<proteinExistence type="inferred from homology"/>
<dbReference type="Pfam" id="PF02384">
    <property type="entry name" value="N6_Mtase"/>
    <property type="match status" value="1"/>
</dbReference>
<evidence type="ECO:0000259" key="2">
    <source>
        <dbReference type="Pfam" id="PF02384"/>
    </source>
</evidence>
<dbReference type="InterPro" id="IPR003356">
    <property type="entry name" value="DNA_methylase_A-5"/>
</dbReference>
<dbReference type="PRINTS" id="PR00507">
    <property type="entry name" value="N12N6MTFRASE"/>
</dbReference>
<keyword evidence="3" id="KW-0614">Plasmid</keyword>
<feature type="domain" description="DNA methylase adenine-specific" evidence="2">
    <location>
        <begin position="107"/>
        <end position="208"/>
    </location>
</feature>
<protein>
    <submittedName>
        <fullName evidence="3">N-6 DNA methylase</fullName>
    </submittedName>
</protein>
<comment type="similarity">
    <text evidence="1">Belongs to the N(4)/N(6)-methyltransferase family.</text>
</comment>
<dbReference type="Gene3D" id="3.40.50.150">
    <property type="entry name" value="Vaccinia Virus protein VP39"/>
    <property type="match status" value="1"/>
</dbReference>
<keyword evidence="3" id="KW-0489">Methyltransferase</keyword>
<dbReference type="InterPro" id="IPR029063">
    <property type="entry name" value="SAM-dependent_MTases_sf"/>
</dbReference>
<keyword evidence="4" id="KW-1185">Reference proteome</keyword>
<accession>A0A944DEI8</accession>
<dbReference type="GO" id="GO:0008170">
    <property type="term" value="F:N-methyltransferase activity"/>
    <property type="evidence" value="ECO:0007669"/>
    <property type="project" value="InterPro"/>
</dbReference>
<dbReference type="AlphaFoldDB" id="A0A944DEI8"/>
<keyword evidence="3" id="KW-0808">Transferase</keyword>